<dbReference type="NCBIfam" id="TIGR01484">
    <property type="entry name" value="HAD-SF-IIB"/>
    <property type="match status" value="1"/>
</dbReference>
<dbReference type="InterPro" id="IPR000150">
    <property type="entry name" value="Cof"/>
</dbReference>
<dbReference type="SFLD" id="SFLDG01140">
    <property type="entry name" value="C2.B:_Phosphomannomutase_and_P"/>
    <property type="match status" value="1"/>
</dbReference>
<dbReference type="InterPro" id="IPR006379">
    <property type="entry name" value="HAD-SF_hydro_IIB"/>
</dbReference>
<dbReference type="AlphaFoldDB" id="K9EFB2"/>
<dbReference type="PANTHER" id="PTHR10000:SF53">
    <property type="entry name" value="5-AMINO-6-(5-PHOSPHO-D-RIBITYLAMINO)URACIL PHOSPHATASE YBJI-RELATED"/>
    <property type="match status" value="1"/>
</dbReference>
<proteinExistence type="predicted"/>
<dbReference type="SUPFAM" id="SSF56784">
    <property type="entry name" value="HAD-like"/>
    <property type="match status" value="1"/>
</dbReference>
<dbReference type="GO" id="GO:0016791">
    <property type="term" value="F:phosphatase activity"/>
    <property type="evidence" value="ECO:0007669"/>
    <property type="project" value="TreeGrafter"/>
</dbReference>
<gene>
    <name evidence="1" type="ORF">HMPREF9233_01089</name>
</gene>
<dbReference type="NCBIfam" id="TIGR00099">
    <property type="entry name" value="Cof-subfamily"/>
    <property type="match status" value="1"/>
</dbReference>
<dbReference type="Gene3D" id="3.40.50.1000">
    <property type="entry name" value="HAD superfamily/HAD-like"/>
    <property type="match status" value="1"/>
</dbReference>
<dbReference type="CDD" id="cd07518">
    <property type="entry name" value="HAD_YbiV-Like"/>
    <property type="match status" value="1"/>
</dbReference>
<protein>
    <submittedName>
        <fullName evidence="1">Cof-like hydrolase</fullName>
    </submittedName>
</protein>
<dbReference type="eggNOG" id="COG0561">
    <property type="taxonomic scope" value="Bacteria"/>
</dbReference>
<dbReference type="EMBL" id="AGWL01000005">
    <property type="protein sequence ID" value="EKU95328.1"/>
    <property type="molecule type" value="Genomic_DNA"/>
</dbReference>
<dbReference type="PATRIC" id="fig|883066.3.peg.1143"/>
<sequence>MEIRPKNDSVAHVDPANNGEAWPELLREAERIKLVVVDMDGTFLGSKKDFPAGGGEIIQKLRAAGIMFCPASGRQFQTLENMFRPWREGMPFIAENGGNVMMDGEQIWRKTLPVEVAGAVVDAVRALAADGEDTGVVVCGPTAYAERSDERFYAETLHYYDANAIVDDVKEHIDVAYKLGVLDFGDPTVRLIDAVNEAAAGQAQVVRSGAYWTDVNPLNSHKGIGLAKLQEKLGIAAAETVCFGDFHNDIEMFEHAEFTFAMENGEPEVKEAARFIAPPNTEAGVLQVLRALFAAR</sequence>
<dbReference type="InterPro" id="IPR023214">
    <property type="entry name" value="HAD_sf"/>
</dbReference>
<dbReference type="RefSeq" id="WP_007001295.1">
    <property type="nucleotide sequence ID" value="NZ_JH992955.1"/>
</dbReference>
<dbReference type="STRING" id="202789.GCA_001457435_01026"/>
<dbReference type="PANTHER" id="PTHR10000">
    <property type="entry name" value="PHOSPHOSERINE PHOSPHATASE"/>
    <property type="match status" value="1"/>
</dbReference>
<keyword evidence="1" id="KW-0378">Hydrolase</keyword>
<dbReference type="Proteomes" id="UP000009888">
    <property type="component" value="Unassembled WGS sequence"/>
</dbReference>
<evidence type="ECO:0000313" key="1">
    <source>
        <dbReference type="EMBL" id="EKU95328.1"/>
    </source>
</evidence>
<accession>K9EFB2</accession>
<keyword evidence="2" id="KW-1185">Reference proteome</keyword>
<dbReference type="InterPro" id="IPR036412">
    <property type="entry name" value="HAD-like_sf"/>
</dbReference>
<dbReference type="Gene3D" id="3.30.1240.10">
    <property type="match status" value="1"/>
</dbReference>
<evidence type="ECO:0000313" key="2">
    <source>
        <dbReference type="Proteomes" id="UP000009888"/>
    </source>
</evidence>
<dbReference type="SFLD" id="SFLDS00003">
    <property type="entry name" value="Haloacid_Dehalogenase"/>
    <property type="match status" value="1"/>
</dbReference>
<reference evidence="1 2" key="1">
    <citation type="submission" date="2012-09" db="EMBL/GenBank/DDBJ databases">
        <title>The Genome Sequence of Actinobaculum massiliae ACS-171-V-COL2.</title>
        <authorList>
            <consortium name="The Broad Institute Genome Sequencing Platform"/>
            <person name="Earl A."/>
            <person name="Ward D."/>
            <person name="Feldgarden M."/>
            <person name="Gevers D."/>
            <person name="Saerens B."/>
            <person name="Vaneechoutte M."/>
            <person name="Walker B."/>
            <person name="Young S.K."/>
            <person name="Zeng Q."/>
            <person name="Gargeya S."/>
            <person name="Fitzgerald M."/>
            <person name="Haas B."/>
            <person name="Abouelleil A."/>
            <person name="Alvarado L."/>
            <person name="Arachchi H.M."/>
            <person name="Berlin A."/>
            <person name="Chapman S.B."/>
            <person name="Goldberg J."/>
            <person name="Griggs A."/>
            <person name="Gujja S."/>
            <person name="Hansen M."/>
            <person name="Howarth C."/>
            <person name="Imamovic A."/>
            <person name="Larimer J."/>
            <person name="McCowen C."/>
            <person name="Montmayeur A."/>
            <person name="Murphy C."/>
            <person name="Neiman D."/>
            <person name="Pearson M."/>
            <person name="Priest M."/>
            <person name="Roberts A."/>
            <person name="Saif S."/>
            <person name="Shea T."/>
            <person name="Sisk P."/>
            <person name="Sykes S."/>
            <person name="Wortman J."/>
            <person name="Nusbaum C."/>
            <person name="Birren B."/>
        </authorList>
    </citation>
    <scope>NUCLEOTIDE SEQUENCE [LARGE SCALE GENOMIC DNA]</scope>
    <source>
        <strain evidence="2">ACS-171-V-Col2</strain>
    </source>
</reference>
<dbReference type="Pfam" id="PF08282">
    <property type="entry name" value="Hydrolase_3"/>
    <property type="match status" value="1"/>
</dbReference>
<name>K9EFB2_9ACTO</name>
<dbReference type="GO" id="GO:0000287">
    <property type="term" value="F:magnesium ion binding"/>
    <property type="evidence" value="ECO:0007669"/>
    <property type="project" value="TreeGrafter"/>
</dbReference>
<organism evidence="1 2">
    <name type="scientific">Actinobaculum massiliense ACS-171-V-Col2</name>
    <dbReference type="NCBI Taxonomy" id="883066"/>
    <lineage>
        <taxon>Bacteria</taxon>
        <taxon>Bacillati</taxon>
        <taxon>Actinomycetota</taxon>
        <taxon>Actinomycetes</taxon>
        <taxon>Actinomycetales</taxon>
        <taxon>Actinomycetaceae</taxon>
        <taxon>Actinobaculum</taxon>
    </lineage>
</organism>
<dbReference type="HOGENOM" id="CLU_044146_5_1_11"/>
<dbReference type="GO" id="GO:0005829">
    <property type="term" value="C:cytosol"/>
    <property type="evidence" value="ECO:0007669"/>
    <property type="project" value="TreeGrafter"/>
</dbReference>
<comment type="caution">
    <text evidence="1">The sequence shown here is derived from an EMBL/GenBank/DDBJ whole genome shotgun (WGS) entry which is preliminary data.</text>
</comment>